<proteinExistence type="inferred from homology"/>
<organism evidence="7 8">
    <name type="scientific">Sphingomonas glacialis</name>
    <dbReference type="NCBI Taxonomy" id="658225"/>
    <lineage>
        <taxon>Bacteria</taxon>
        <taxon>Pseudomonadati</taxon>
        <taxon>Pseudomonadota</taxon>
        <taxon>Alphaproteobacteria</taxon>
        <taxon>Sphingomonadales</taxon>
        <taxon>Sphingomonadaceae</taxon>
        <taxon>Sphingomonas</taxon>
    </lineage>
</organism>
<evidence type="ECO:0000313" key="7">
    <source>
        <dbReference type="EMBL" id="GHH22231.1"/>
    </source>
</evidence>
<dbReference type="EMBL" id="BNAQ01000005">
    <property type="protein sequence ID" value="GHH22231.1"/>
    <property type="molecule type" value="Genomic_DNA"/>
</dbReference>
<evidence type="ECO:0000259" key="6">
    <source>
        <dbReference type="Pfam" id="PF01850"/>
    </source>
</evidence>
<dbReference type="InterPro" id="IPR029060">
    <property type="entry name" value="PIN-like_dom_sf"/>
</dbReference>
<feature type="binding site" evidence="5">
    <location>
        <position position="5"/>
    </location>
    <ligand>
        <name>Mg(2+)</name>
        <dbReference type="ChEBI" id="CHEBI:18420"/>
    </ligand>
</feature>
<sequence length="136" mass="14959">MILFDTHVLIWFADGDPRLGKVAGNTVADAIGSGEALFAAISMWEIGMLVARRNVTLAMPPEIWIERLVEVGLVIADMTRQIALDAGSLPREIHGDPCDRIIMATARAYNCPLLTADTRLLDYGREGRLKAIDARR</sequence>
<evidence type="ECO:0000256" key="2">
    <source>
        <dbReference type="ARBA" id="ARBA00022722"/>
    </source>
</evidence>
<reference evidence="8" key="1">
    <citation type="journal article" date="2019" name="Int. J. Syst. Evol. Microbiol.">
        <title>The Global Catalogue of Microorganisms (GCM) 10K type strain sequencing project: providing services to taxonomists for standard genome sequencing and annotation.</title>
        <authorList>
            <consortium name="The Broad Institute Genomics Platform"/>
            <consortium name="The Broad Institute Genome Sequencing Center for Infectious Disease"/>
            <person name="Wu L."/>
            <person name="Ma J."/>
        </authorList>
    </citation>
    <scope>NUCLEOTIDE SEQUENCE [LARGE SCALE GENOMIC DNA]</scope>
    <source>
        <strain evidence="8">CGMCC 1.8957</strain>
    </source>
</reference>
<comment type="caution">
    <text evidence="7">The sequence shown here is derived from an EMBL/GenBank/DDBJ whole genome shotgun (WGS) entry which is preliminary data.</text>
</comment>
<keyword evidence="5" id="KW-0800">Toxin</keyword>
<feature type="binding site" evidence="5">
    <location>
        <position position="99"/>
    </location>
    <ligand>
        <name>Mg(2+)</name>
        <dbReference type="ChEBI" id="CHEBI:18420"/>
    </ligand>
</feature>
<dbReference type="RefSeq" id="WP_165954558.1">
    <property type="nucleotide sequence ID" value="NZ_BNAQ01000005.1"/>
</dbReference>
<evidence type="ECO:0000256" key="4">
    <source>
        <dbReference type="ARBA" id="ARBA00022801"/>
    </source>
</evidence>
<protein>
    <recommendedName>
        <fullName evidence="5">Ribonuclease VapC</fullName>
        <shortName evidence="5">RNase VapC</shortName>
        <ecNumber evidence="5">3.1.-.-</ecNumber>
    </recommendedName>
    <alternativeName>
        <fullName evidence="5">Toxin VapC</fullName>
    </alternativeName>
</protein>
<dbReference type="PANTHER" id="PTHR36173">
    <property type="entry name" value="RIBONUCLEASE VAPC16-RELATED"/>
    <property type="match status" value="1"/>
</dbReference>
<dbReference type="SUPFAM" id="SSF88723">
    <property type="entry name" value="PIN domain-like"/>
    <property type="match status" value="1"/>
</dbReference>
<keyword evidence="1 5" id="KW-1277">Toxin-antitoxin system</keyword>
<feature type="domain" description="PIN" evidence="6">
    <location>
        <begin position="2"/>
        <end position="124"/>
    </location>
</feature>
<dbReference type="CDD" id="cd09872">
    <property type="entry name" value="PIN_Sll0205-like"/>
    <property type="match status" value="1"/>
</dbReference>
<accession>A0ABQ3LP34</accession>
<dbReference type="InterPro" id="IPR052919">
    <property type="entry name" value="TA_system_RNase"/>
</dbReference>
<dbReference type="PANTHER" id="PTHR36173:SF1">
    <property type="entry name" value="RIBONUCLEASE VAPC22"/>
    <property type="match status" value="1"/>
</dbReference>
<dbReference type="EC" id="3.1.-.-" evidence="5"/>
<dbReference type="Proteomes" id="UP000652430">
    <property type="component" value="Unassembled WGS sequence"/>
</dbReference>
<evidence type="ECO:0000313" key="8">
    <source>
        <dbReference type="Proteomes" id="UP000652430"/>
    </source>
</evidence>
<dbReference type="InterPro" id="IPR022907">
    <property type="entry name" value="VapC_family"/>
</dbReference>
<dbReference type="Gene3D" id="3.40.50.1010">
    <property type="entry name" value="5'-nuclease"/>
    <property type="match status" value="1"/>
</dbReference>
<evidence type="ECO:0000256" key="3">
    <source>
        <dbReference type="ARBA" id="ARBA00022723"/>
    </source>
</evidence>
<name>A0ABQ3LP34_9SPHN</name>
<comment type="cofactor">
    <cofactor evidence="5">
        <name>Mg(2+)</name>
        <dbReference type="ChEBI" id="CHEBI:18420"/>
    </cofactor>
</comment>
<dbReference type="InterPro" id="IPR041705">
    <property type="entry name" value="PIN_Sll0205"/>
</dbReference>
<gene>
    <name evidence="5" type="primary">vapC</name>
    <name evidence="7" type="ORF">GCM10008023_32040</name>
</gene>
<comment type="similarity">
    <text evidence="5">Belongs to the PINc/VapC protein family.</text>
</comment>
<dbReference type="InterPro" id="IPR002716">
    <property type="entry name" value="PIN_dom"/>
</dbReference>
<dbReference type="HAMAP" id="MF_00265">
    <property type="entry name" value="VapC_Nob1"/>
    <property type="match status" value="1"/>
</dbReference>
<keyword evidence="8" id="KW-1185">Reference proteome</keyword>
<comment type="function">
    <text evidence="5">Toxic component of a toxin-antitoxin (TA) system. An RNase.</text>
</comment>
<keyword evidence="2 5" id="KW-0540">Nuclease</keyword>
<evidence type="ECO:0000256" key="5">
    <source>
        <dbReference type="HAMAP-Rule" id="MF_00265"/>
    </source>
</evidence>
<keyword evidence="4 5" id="KW-0378">Hydrolase</keyword>
<evidence type="ECO:0000256" key="1">
    <source>
        <dbReference type="ARBA" id="ARBA00022649"/>
    </source>
</evidence>
<dbReference type="Pfam" id="PF01850">
    <property type="entry name" value="PIN"/>
    <property type="match status" value="1"/>
</dbReference>
<keyword evidence="3 5" id="KW-0479">Metal-binding</keyword>
<keyword evidence="5" id="KW-0460">Magnesium</keyword>